<dbReference type="CDD" id="cd02440">
    <property type="entry name" value="AdoMet_MTases"/>
    <property type="match status" value="1"/>
</dbReference>
<dbReference type="InterPro" id="IPR052356">
    <property type="entry name" value="Thiol_S-MT"/>
</dbReference>
<evidence type="ECO:0000259" key="1">
    <source>
        <dbReference type="Pfam" id="PF08241"/>
    </source>
</evidence>
<protein>
    <submittedName>
        <fullName evidence="2">Ubiquinone/menaquinone biosynthesis C-methylase UbiE</fullName>
    </submittedName>
</protein>
<dbReference type="GO" id="GO:0008757">
    <property type="term" value="F:S-adenosylmethionine-dependent methyltransferase activity"/>
    <property type="evidence" value="ECO:0007669"/>
    <property type="project" value="InterPro"/>
</dbReference>
<sequence length="212" mass="22654">MRSKSRPLFARVYPMMARSMEAGGMGDRRSTLLAGLRGRVLEVGAGDGANFAHYPATVERVLAIEPEPHLRVLANASVARAPVSVEIRAGTAELLPATDASVDAVVFAMVLCSVPDQQTALAEAVRVLRPGGEIRFLEHVRADTPGLARVQAVLDATVWPHLVGGCHTGRDTLGALERAELRVERLERFLFPEAHTPVSFYVLGSAVRGGAA</sequence>
<comment type="caution">
    <text evidence="2">The sequence shown here is derived from an EMBL/GenBank/DDBJ whole genome shotgun (WGS) entry which is preliminary data.</text>
</comment>
<accession>A0A927RFJ8</accession>
<feature type="domain" description="Methyltransferase type 11" evidence="1">
    <location>
        <begin position="41"/>
        <end position="134"/>
    </location>
</feature>
<proteinExistence type="predicted"/>
<dbReference type="PANTHER" id="PTHR45036:SF1">
    <property type="entry name" value="METHYLTRANSFERASE LIKE 7A"/>
    <property type="match status" value="1"/>
</dbReference>
<dbReference type="Gene3D" id="3.40.50.150">
    <property type="entry name" value="Vaccinia Virus protein VP39"/>
    <property type="match status" value="1"/>
</dbReference>
<dbReference type="Pfam" id="PF08241">
    <property type="entry name" value="Methyltransf_11"/>
    <property type="match status" value="1"/>
</dbReference>
<reference evidence="2" key="1">
    <citation type="submission" date="2020-10" db="EMBL/GenBank/DDBJ databases">
        <title>Sequencing the genomes of 1000 actinobacteria strains.</title>
        <authorList>
            <person name="Klenk H.-P."/>
        </authorList>
    </citation>
    <scope>NUCLEOTIDE SEQUENCE</scope>
    <source>
        <strain evidence="2">DSM 45354</strain>
    </source>
</reference>
<dbReference type="AlphaFoldDB" id="A0A927RFJ8"/>
<keyword evidence="3" id="KW-1185">Reference proteome</keyword>
<evidence type="ECO:0000313" key="2">
    <source>
        <dbReference type="EMBL" id="MBE1603301.1"/>
    </source>
</evidence>
<dbReference type="Proteomes" id="UP000638648">
    <property type="component" value="Unassembled WGS sequence"/>
</dbReference>
<gene>
    <name evidence="2" type="ORF">HEB94_000149</name>
</gene>
<dbReference type="InterPro" id="IPR029063">
    <property type="entry name" value="SAM-dependent_MTases_sf"/>
</dbReference>
<dbReference type="EMBL" id="JADBEM010000001">
    <property type="protein sequence ID" value="MBE1603301.1"/>
    <property type="molecule type" value="Genomic_DNA"/>
</dbReference>
<keyword evidence="2" id="KW-0830">Ubiquinone</keyword>
<dbReference type="InterPro" id="IPR013216">
    <property type="entry name" value="Methyltransf_11"/>
</dbReference>
<dbReference type="PANTHER" id="PTHR45036">
    <property type="entry name" value="METHYLTRANSFERASE LIKE 7B"/>
    <property type="match status" value="1"/>
</dbReference>
<dbReference type="SUPFAM" id="SSF53335">
    <property type="entry name" value="S-adenosyl-L-methionine-dependent methyltransferases"/>
    <property type="match status" value="1"/>
</dbReference>
<evidence type="ECO:0000313" key="3">
    <source>
        <dbReference type="Proteomes" id="UP000638648"/>
    </source>
</evidence>
<name>A0A927RFJ8_9ACTN</name>
<organism evidence="2 3">
    <name type="scientific">Actinopolymorpha pittospori</name>
    <dbReference type="NCBI Taxonomy" id="648752"/>
    <lineage>
        <taxon>Bacteria</taxon>
        <taxon>Bacillati</taxon>
        <taxon>Actinomycetota</taxon>
        <taxon>Actinomycetes</taxon>
        <taxon>Propionibacteriales</taxon>
        <taxon>Actinopolymorphaceae</taxon>
        <taxon>Actinopolymorpha</taxon>
    </lineage>
</organism>